<reference evidence="2" key="1">
    <citation type="submission" date="2021-03" db="EMBL/GenBank/DDBJ databases">
        <title>Chromosome level genome of the anhydrobiotic midge Polypedilum vanderplanki.</title>
        <authorList>
            <person name="Yoshida Y."/>
            <person name="Kikawada T."/>
            <person name="Gusev O."/>
        </authorList>
    </citation>
    <scope>NUCLEOTIDE SEQUENCE</scope>
    <source>
        <strain evidence="2">NIAS01</strain>
        <tissue evidence="2">Whole body or cell culture</tissue>
    </source>
</reference>
<proteinExistence type="predicted"/>
<evidence type="ECO:0000256" key="1">
    <source>
        <dbReference type="SAM" id="MobiDB-lite"/>
    </source>
</evidence>
<comment type="caution">
    <text evidence="2">The sequence shown here is derived from an EMBL/GenBank/DDBJ whole genome shotgun (WGS) entry which is preliminary data.</text>
</comment>
<dbReference type="AlphaFoldDB" id="A0A9J6BHI6"/>
<keyword evidence="3" id="KW-1185">Reference proteome</keyword>
<dbReference type="EMBL" id="JADBJN010000004">
    <property type="protein sequence ID" value="KAG5668987.1"/>
    <property type="molecule type" value="Genomic_DNA"/>
</dbReference>
<protein>
    <submittedName>
        <fullName evidence="2">Uncharacterized protein</fullName>
    </submittedName>
</protein>
<accession>A0A9J6BHI6</accession>
<sequence>MGEVYERIDNKIKSIQPIAPSIPTITIDETPSLPTRQYIQRSPARLNTKMESPYEPIGKCKTGVDFQRKQSQSILDLRTTYVPTDNMYLPMNPNNRSSDKSNLSETINYQCDDADAYIEMERLKGAYLPMKGQKP</sequence>
<feature type="region of interest" description="Disordered" evidence="1">
    <location>
        <begin position="86"/>
        <end position="105"/>
    </location>
</feature>
<evidence type="ECO:0000313" key="3">
    <source>
        <dbReference type="Proteomes" id="UP001107558"/>
    </source>
</evidence>
<name>A0A9J6BHI6_POLVA</name>
<gene>
    <name evidence="2" type="ORF">PVAND_016890</name>
</gene>
<feature type="compositionally biased region" description="Polar residues" evidence="1">
    <location>
        <begin position="92"/>
        <end position="105"/>
    </location>
</feature>
<dbReference type="Proteomes" id="UP001107558">
    <property type="component" value="Chromosome 4"/>
</dbReference>
<organism evidence="2 3">
    <name type="scientific">Polypedilum vanderplanki</name>
    <name type="common">Sleeping chironomid midge</name>
    <dbReference type="NCBI Taxonomy" id="319348"/>
    <lineage>
        <taxon>Eukaryota</taxon>
        <taxon>Metazoa</taxon>
        <taxon>Ecdysozoa</taxon>
        <taxon>Arthropoda</taxon>
        <taxon>Hexapoda</taxon>
        <taxon>Insecta</taxon>
        <taxon>Pterygota</taxon>
        <taxon>Neoptera</taxon>
        <taxon>Endopterygota</taxon>
        <taxon>Diptera</taxon>
        <taxon>Nematocera</taxon>
        <taxon>Chironomoidea</taxon>
        <taxon>Chironomidae</taxon>
        <taxon>Chironominae</taxon>
        <taxon>Polypedilum</taxon>
        <taxon>Polypedilum</taxon>
    </lineage>
</organism>
<evidence type="ECO:0000313" key="2">
    <source>
        <dbReference type="EMBL" id="KAG5668987.1"/>
    </source>
</evidence>